<evidence type="ECO:0000256" key="4">
    <source>
        <dbReference type="SAM" id="MobiDB-lite"/>
    </source>
</evidence>
<evidence type="ECO:0000256" key="3">
    <source>
        <dbReference type="PROSITE-ProRule" id="PRU00076"/>
    </source>
</evidence>
<feature type="domain" description="EGF-like" evidence="6">
    <location>
        <begin position="866"/>
        <end position="897"/>
    </location>
</feature>
<dbReference type="InterPro" id="IPR036179">
    <property type="entry name" value="Ig-like_dom_sf"/>
</dbReference>
<protein>
    <submittedName>
        <fullName evidence="8">Uncharacterized protein LOC118430812</fullName>
    </submittedName>
</protein>
<dbReference type="InterPro" id="IPR052108">
    <property type="entry name" value="MEGF/SIB"/>
</dbReference>
<dbReference type="PANTHER" id="PTHR24035:SF109">
    <property type="entry name" value="PROTEIN DRAPER"/>
    <property type="match status" value="1"/>
</dbReference>
<evidence type="ECO:0000313" key="7">
    <source>
        <dbReference type="Proteomes" id="UP000001554"/>
    </source>
</evidence>
<keyword evidence="5" id="KW-0732">Signal</keyword>
<dbReference type="GeneID" id="118430812"/>
<feature type="disulfide bond" evidence="3">
    <location>
        <begin position="887"/>
        <end position="896"/>
    </location>
</feature>
<dbReference type="InterPro" id="IPR000742">
    <property type="entry name" value="EGF"/>
</dbReference>
<accession>A0A9J7NBQ0</accession>
<keyword evidence="2 3" id="KW-1015">Disulfide bond</keyword>
<feature type="signal peptide" evidence="5">
    <location>
        <begin position="1"/>
        <end position="26"/>
    </location>
</feature>
<dbReference type="Gene3D" id="2.170.300.10">
    <property type="entry name" value="Tie2 ligand-binding domain superfamily"/>
    <property type="match status" value="2"/>
</dbReference>
<feature type="chain" id="PRO_5039921599" evidence="5">
    <location>
        <begin position="27"/>
        <end position="929"/>
    </location>
</feature>
<dbReference type="PANTHER" id="PTHR24035">
    <property type="entry name" value="MULTIPLE EPIDERMAL GROWTH FACTOR-LIKE DOMAINS PROTEIN"/>
    <property type="match status" value="1"/>
</dbReference>
<sequence length="929" mass="100558">MMPGGCWWIGVVIVSLVANLISVTDAVMDVTLVIDPFIEEYNDRTYLKCVTDEEVYDINFGPVLETQQESFYGLTSDQTVVGDVWPEGYRGAMFWFRQAAGDARVGAFYCDVTGRGGKERVTGVKMKPGARIQPVLLTATVSAGESVNLNMTSLAPADRIEWRKDGDILTGADALQLRLDDVRVEDSGIYESYYVTNGTEGGERARAEQGIMRLLVRACPVGLWGDECSMKCPTCFNGGVCHPRTGVCVCPPGFNGPICEKACGPNRYGKKCNLRCHLDFSGQSDPEDGCAHLTFCLPDPYGCSCAPGYFGLKCSEACPAGTFGAGCCLTCHCAGGVSCNRFTGQCPAECAPGYLGTNCQIECKAGTYGPQCEGQCNCHGGVTCNIVDGSCPEGCPEGYMGPDCQGRGEVLSGIPLLVPPVPVWRHLSVHTDVNGCLSHPCQYGSTCHPIGTQRYYCRCTDGYISRDCDPNEIRPPPRPDPCTSRPCRNGGVCVSDGPTFSCVCADGYHGDVCQIVVRRPAPTDPPEAEPSFLLHRVAIPVVLSVMFGIVFVAVLRRCSDKADFQVSPEEPEDKVERFATSDEDDEDEGFEFDDEGLGPSVENSFVIENHEVQNYVESGVEPVDVPPIVQQGKVQDIPPKNSLSERSCRKEDAPYPDLVLVNRYPYVQDDGTAEMYCVSNYADRDLNWNLLPTLGRDAQEMIDNQDRWLSGGAVPSTFAMTGRLFGINADAEGFRAGAWNCSDDGQGYGSWVIGVTNFRSTIIKPFKVTQTVNEGERGVELIMNQTVPEAITKRWNRGPNVIGSSDTLALNLDAKRGGNTIEQFVSPGRGVLDCYQQGQREDPTRAGIMRVIVRSCPEGKFGGGCTEDCPRCYNGGMCHDETGECICPPGFKGRNCEEPCGGNKFGVNCTHDCKLPSGTTSLAEGTSSE</sequence>
<dbReference type="PROSITE" id="PS00022">
    <property type="entry name" value="EGF_1"/>
    <property type="match status" value="3"/>
</dbReference>
<dbReference type="Gene3D" id="2.60.40.10">
    <property type="entry name" value="Immunoglobulins"/>
    <property type="match status" value="2"/>
</dbReference>
<dbReference type="KEGG" id="bfo:118430812"/>
<reference evidence="8" key="2">
    <citation type="submission" date="2025-08" db="UniProtKB">
        <authorList>
            <consortium name="RefSeq"/>
        </authorList>
    </citation>
    <scope>IDENTIFICATION</scope>
    <source>
        <strain evidence="8">S238N-H82</strain>
        <tissue evidence="8">Testes</tissue>
    </source>
</reference>
<name>A0A9J7NBQ0_BRAFL</name>
<dbReference type="SUPFAM" id="SSF48726">
    <property type="entry name" value="Immunoglobulin"/>
    <property type="match status" value="1"/>
</dbReference>
<dbReference type="AlphaFoldDB" id="A0A9J7NBQ0"/>
<dbReference type="GO" id="GO:0005509">
    <property type="term" value="F:calcium ion binding"/>
    <property type="evidence" value="ECO:0007669"/>
    <property type="project" value="InterPro"/>
</dbReference>
<dbReference type="PROSITE" id="PS01186">
    <property type="entry name" value="EGF_2"/>
    <property type="match status" value="2"/>
</dbReference>
<comment type="caution">
    <text evidence="3">Lacks conserved residue(s) required for the propagation of feature annotation.</text>
</comment>
<keyword evidence="1 3" id="KW-0245">EGF-like domain</keyword>
<feature type="compositionally biased region" description="Acidic residues" evidence="4">
    <location>
        <begin position="581"/>
        <end position="595"/>
    </location>
</feature>
<proteinExistence type="predicted"/>
<feature type="domain" description="EGF-like" evidence="6">
    <location>
        <begin position="432"/>
        <end position="469"/>
    </location>
</feature>
<dbReference type="SUPFAM" id="SSF57196">
    <property type="entry name" value="EGF/Laminin"/>
    <property type="match status" value="1"/>
</dbReference>
<feature type="disulfide bond" evidence="3">
    <location>
        <begin position="504"/>
        <end position="513"/>
    </location>
</feature>
<reference evidence="7" key="1">
    <citation type="journal article" date="2020" name="Nat. Ecol. Evol.">
        <title>Deeply conserved synteny resolves early events in vertebrate evolution.</title>
        <authorList>
            <person name="Simakov O."/>
            <person name="Marletaz F."/>
            <person name="Yue J.X."/>
            <person name="O'Connell B."/>
            <person name="Jenkins J."/>
            <person name="Brandt A."/>
            <person name="Calef R."/>
            <person name="Tung C.H."/>
            <person name="Huang T.K."/>
            <person name="Schmutz J."/>
            <person name="Satoh N."/>
            <person name="Yu J.K."/>
            <person name="Putnam N.H."/>
            <person name="Green R.E."/>
            <person name="Rokhsar D.S."/>
        </authorList>
    </citation>
    <scope>NUCLEOTIDE SEQUENCE [LARGE SCALE GENOMIC DNA]</scope>
    <source>
        <strain evidence="7">S238N-H82</strain>
    </source>
</reference>
<evidence type="ECO:0000256" key="5">
    <source>
        <dbReference type="SAM" id="SignalP"/>
    </source>
</evidence>
<feature type="domain" description="EGF-like" evidence="6">
    <location>
        <begin position="478"/>
        <end position="514"/>
    </location>
</feature>
<dbReference type="SMART" id="SM00179">
    <property type="entry name" value="EGF_CA"/>
    <property type="match status" value="4"/>
</dbReference>
<dbReference type="SMART" id="SM00181">
    <property type="entry name" value="EGF"/>
    <property type="match status" value="6"/>
</dbReference>
<dbReference type="FunFam" id="2.10.25.10:FF:000118">
    <property type="entry name" value="protein delta homolog 2"/>
    <property type="match status" value="1"/>
</dbReference>
<keyword evidence="7" id="KW-1185">Reference proteome</keyword>
<dbReference type="PRINTS" id="PR00011">
    <property type="entry name" value="EGFLAMININ"/>
</dbReference>
<evidence type="ECO:0000256" key="1">
    <source>
        <dbReference type="ARBA" id="ARBA00022536"/>
    </source>
</evidence>
<feature type="region of interest" description="Disordered" evidence="4">
    <location>
        <begin position="565"/>
        <end position="595"/>
    </location>
</feature>
<evidence type="ECO:0000313" key="8">
    <source>
        <dbReference type="RefSeq" id="XP_035697729.1"/>
    </source>
</evidence>
<organism evidence="7 8">
    <name type="scientific">Branchiostoma floridae</name>
    <name type="common">Florida lancelet</name>
    <name type="synonym">Amphioxus</name>
    <dbReference type="NCBI Taxonomy" id="7739"/>
    <lineage>
        <taxon>Eukaryota</taxon>
        <taxon>Metazoa</taxon>
        <taxon>Chordata</taxon>
        <taxon>Cephalochordata</taxon>
        <taxon>Leptocardii</taxon>
        <taxon>Amphioxiformes</taxon>
        <taxon>Branchiostomatidae</taxon>
        <taxon>Branchiostoma</taxon>
    </lineage>
</organism>
<evidence type="ECO:0000259" key="6">
    <source>
        <dbReference type="PROSITE" id="PS50026"/>
    </source>
</evidence>
<dbReference type="Pfam" id="PF00008">
    <property type="entry name" value="EGF"/>
    <property type="match status" value="1"/>
</dbReference>
<feature type="disulfide bond" evidence="3">
    <location>
        <begin position="459"/>
        <end position="468"/>
    </location>
</feature>
<dbReference type="InterPro" id="IPR013783">
    <property type="entry name" value="Ig-like_fold"/>
</dbReference>
<evidence type="ECO:0000256" key="2">
    <source>
        <dbReference type="ARBA" id="ARBA00023157"/>
    </source>
</evidence>
<dbReference type="InterPro" id="IPR001881">
    <property type="entry name" value="EGF-like_Ca-bd_dom"/>
</dbReference>
<gene>
    <name evidence="8" type="primary">LOC118430812</name>
</gene>
<dbReference type="OrthoDB" id="10252017at2759"/>
<feature type="disulfide bond" evidence="3">
    <location>
        <begin position="250"/>
        <end position="259"/>
    </location>
</feature>
<dbReference type="RefSeq" id="XP_035697729.1">
    <property type="nucleotide sequence ID" value="XM_035841836.1"/>
</dbReference>
<dbReference type="Proteomes" id="UP000001554">
    <property type="component" value="Chromosome 14"/>
</dbReference>
<feature type="domain" description="EGF-like" evidence="6">
    <location>
        <begin position="224"/>
        <end position="260"/>
    </location>
</feature>
<dbReference type="CDD" id="cd00054">
    <property type="entry name" value="EGF_CA"/>
    <property type="match status" value="4"/>
</dbReference>
<dbReference type="FunFam" id="2.170.300.10:FF:000003">
    <property type="entry name" value="tyrosine-protein kinase receptor Tie-1 isoform X1"/>
    <property type="match status" value="1"/>
</dbReference>
<dbReference type="Gene3D" id="2.10.25.10">
    <property type="entry name" value="Laminin"/>
    <property type="match status" value="2"/>
</dbReference>
<dbReference type="PROSITE" id="PS50026">
    <property type="entry name" value="EGF_3"/>
    <property type="match status" value="4"/>
</dbReference>